<dbReference type="InterPro" id="IPR000515">
    <property type="entry name" value="MetI-like"/>
</dbReference>
<feature type="transmembrane region" description="Helical" evidence="8">
    <location>
        <begin position="245"/>
        <end position="267"/>
    </location>
</feature>
<dbReference type="AlphaFoldDB" id="A0A5C1QQE0"/>
<dbReference type="OrthoDB" id="57323at2"/>
<feature type="transmembrane region" description="Helical" evidence="8">
    <location>
        <begin position="484"/>
        <end position="509"/>
    </location>
</feature>
<feature type="domain" description="ABC transmembrane type-1" evidence="9">
    <location>
        <begin position="350"/>
        <end position="548"/>
    </location>
</feature>
<dbReference type="KEGG" id="ock:EXM22_00860"/>
<evidence type="ECO:0000259" key="9">
    <source>
        <dbReference type="PROSITE" id="PS50928"/>
    </source>
</evidence>
<evidence type="ECO:0000313" key="10">
    <source>
        <dbReference type="EMBL" id="QEN09821.1"/>
    </source>
</evidence>
<dbReference type="Proteomes" id="UP000324209">
    <property type="component" value="Chromosome"/>
</dbReference>
<feature type="transmembrane region" description="Helical" evidence="8">
    <location>
        <begin position="388"/>
        <end position="407"/>
    </location>
</feature>
<feature type="transmembrane region" description="Helical" evidence="8">
    <location>
        <begin position="104"/>
        <end position="128"/>
    </location>
</feature>
<dbReference type="PANTHER" id="PTHR43357">
    <property type="entry name" value="INNER MEMBRANE ABC TRANSPORTER PERMEASE PROTEIN YDCV"/>
    <property type="match status" value="1"/>
</dbReference>
<feature type="transmembrane region" description="Helical" evidence="8">
    <location>
        <begin position="296"/>
        <end position="318"/>
    </location>
</feature>
<comment type="similarity">
    <text evidence="8">Belongs to the binding-protein-dependent transport system permease family.</text>
</comment>
<dbReference type="EMBL" id="CP036150">
    <property type="protein sequence ID" value="QEN09821.1"/>
    <property type="molecule type" value="Genomic_DNA"/>
</dbReference>
<sequence length="558" mass="61174">MRSSFKLLLNLKNDPALLAIILFTLALVTFFILIPLYNILLESLTNQKMISLQNYKDVFAMHGNVQILTNTILLGIVTATISVAIGFVFAYVTTYMKIRFRRTFDFIAILPIISPPFVVALSAILLFGRVGLITRGLLGLKDAEIYGFHGLVLVQSLSFFPIAYMMLVALLQRIDPSVEEASRDLGASRFKVFTSVTLPLMAPGLANAFLLVFIQSIADFANPVVIGGNFTTVAVKIYQEGIGNYQFGTATALAMVLLSISISIFVLQKYYVSKKSYVTVTGKVSRHRDLISSRKITVPATTVLTLFTVFVIMMYILIPIGSFVKLWGVNYTPTLEHYRYIFKPKLFQPVVTTTILAAVATPVSGILGMIIAFLIVRKKFFGKSFIEFTTIMALAIPGTIIGLGYVISYNKSYGIAGLTLIPPITGTAFIIIMAFIIRSLPVGVRSGITSLQQIDPTIEEAASVLGASSSKVFSSVTIPMIKNAFLNGLIFTFARSMTLVSTVIFLISAQYKLLTTSIMAQIDVGRMGVASAYCTILIIIVSLVMLLIKFLIRNISTE</sequence>
<evidence type="ECO:0000256" key="7">
    <source>
        <dbReference type="ARBA" id="ARBA00023136"/>
    </source>
</evidence>
<dbReference type="PANTHER" id="PTHR43357:SF3">
    <property type="entry name" value="FE(3+)-TRANSPORT SYSTEM PERMEASE PROTEIN FBPB 2"/>
    <property type="match status" value="1"/>
</dbReference>
<gene>
    <name evidence="10" type="ORF">EXM22_00860</name>
</gene>
<feature type="transmembrane region" description="Helical" evidence="8">
    <location>
        <begin position="355"/>
        <end position="376"/>
    </location>
</feature>
<keyword evidence="11" id="KW-1185">Reference proteome</keyword>
<dbReference type="Gene3D" id="1.10.3720.10">
    <property type="entry name" value="MetI-like"/>
    <property type="match status" value="2"/>
</dbReference>
<feature type="domain" description="ABC transmembrane type-1" evidence="9">
    <location>
        <begin position="68"/>
        <end position="268"/>
    </location>
</feature>
<dbReference type="SUPFAM" id="SSF161098">
    <property type="entry name" value="MetI-like"/>
    <property type="match status" value="2"/>
</dbReference>
<name>A0A5C1QQE0_9SPIO</name>
<dbReference type="CDD" id="cd06261">
    <property type="entry name" value="TM_PBP2"/>
    <property type="match status" value="2"/>
</dbReference>
<feature type="transmembrane region" description="Helical" evidence="8">
    <location>
        <begin position="71"/>
        <end position="92"/>
    </location>
</feature>
<accession>A0A5C1QQE0</accession>
<feature type="transmembrane region" description="Helical" evidence="8">
    <location>
        <begin position="413"/>
        <end position="437"/>
    </location>
</feature>
<reference evidence="10 11" key="1">
    <citation type="submission" date="2019-02" db="EMBL/GenBank/DDBJ databases">
        <title>Complete Genome Sequence and Methylome Analysis of free living Spirochaetas.</title>
        <authorList>
            <person name="Fomenkov A."/>
            <person name="Dubinina G."/>
            <person name="Leshcheva N."/>
            <person name="Mikheeva N."/>
            <person name="Grabovich M."/>
            <person name="Vincze T."/>
            <person name="Roberts R.J."/>
        </authorList>
    </citation>
    <scope>NUCLEOTIDE SEQUENCE [LARGE SCALE GENOMIC DNA]</scope>
    <source>
        <strain evidence="10 11">K2</strain>
    </source>
</reference>
<dbReference type="Pfam" id="PF00528">
    <property type="entry name" value="BPD_transp_1"/>
    <property type="match status" value="2"/>
</dbReference>
<feature type="transmembrane region" description="Helical" evidence="8">
    <location>
        <begin position="529"/>
        <end position="552"/>
    </location>
</feature>
<evidence type="ECO:0000256" key="3">
    <source>
        <dbReference type="ARBA" id="ARBA00022475"/>
    </source>
</evidence>
<evidence type="ECO:0000313" key="11">
    <source>
        <dbReference type="Proteomes" id="UP000324209"/>
    </source>
</evidence>
<evidence type="ECO:0000256" key="2">
    <source>
        <dbReference type="ARBA" id="ARBA00022448"/>
    </source>
</evidence>
<keyword evidence="3" id="KW-1003">Cell membrane</keyword>
<feature type="transmembrane region" description="Helical" evidence="8">
    <location>
        <begin position="192"/>
        <end position="214"/>
    </location>
</feature>
<keyword evidence="4" id="KW-0997">Cell inner membrane</keyword>
<dbReference type="PROSITE" id="PS50928">
    <property type="entry name" value="ABC_TM1"/>
    <property type="match status" value="2"/>
</dbReference>
<evidence type="ECO:0000256" key="6">
    <source>
        <dbReference type="ARBA" id="ARBA00022989"/>
    </source>
</evidence>
<comment type="subcellular location">
    <subcellularLocation>
        <location evidence="1">Cell inner membrane</location>
        <topology evidence="1">Multi-pass membrane protein</topology>
    </subcellularLocation>
    <subcellularLocation>
        <location evidence="8">Cell membrane</location>
        <topology evidence="8">Multi-pass membrane protein</topology>
    </subcellularLocation>
</comment>
<keyword evidence="6 8" id="KW-1133">Transmembrane helix</keyword>
<keyword evidence="5 8" id="KW-0812">Transmembrane</keyword>
<proteinExistence type="inferred from homology"/>
<evidence type="ECO:0000256" key="4">
    <source>
        <dbReference type="ARBA" id="ARBA00022519"/>
    </source>
</evidence>
<dbReference type="GO" id="GO:0055085">
    <property type="term" value="P:transmembrane transport"/>
    <property type="evidence" value="ECO:0007669"/>
    <property type="project" value="InterPro"/>
</dbReference>
<dbReference type="GO" id="GO:0005886">
    <property type="term" value="C:plasma membrane"/>
    <property type="evidence" value="ECO:0007669"/>
    <property type="project" value="UniProtKB-SubCell"/>
</dbReference>
<feature type="transmembrane region" description="Helical" evidence="8">
    <location>
        <begin position="16"/>
        <end position="40"/>
    </location>
</feature>
<dbReference type="InterPro" id="IPR035906">
    <property type="entry name" value="MetI-like_sf"/>
</dbReference>
<protein>
    <submittedName>
        <fullName evidence="10">Iron ABC transporter permease</fullName>
    </submittedName>
</protein>
<evidence type="ECO:0000256" key="8">
    <source>
        <dbReference type="RuleBase" id="RU363032"/>
    </source>
</evidence>
<feature type="transmembrane region" description="Helical" evidence="8">
    <location>
        <begin position="148"/>
        <end position="171"/>
    </location>
</feature>
<evidence type="ECO:0000256" key="5">
    <source>
        <dbReference type="ARBA" id="ARBA00022692"/>
    </source>
</evidence>
<keyword evidence="7 8" id="KW-0472">Membrane</keyword>
<evidence type="ECO:0000256" key="1">
    <source>
        <dbReference type="ARBA" id="ARBA00004429"/>
    </source>
</evidence>
<keyword evidence="2 8" id="KW-0813">Transport</keyword>
<organism evidence="10 11">
    <name type="scientific">Oceanispirochaeta crateris</name>
    <dbReference type="NCBI Taxonomy" id="2518645"/>
    <lineage>
        <taxon>Bacteria</taxon>
        <taxon>Pseudomonadati</taxon>
        <taxon>Spirochaetota</taxon>
        <taxon>Spirochaetia</taxon>
        <taxon>Spirochaetales</taxon>
        <taxon>Spirochaetaceae</taxon>
        <taxon>Oceanispirochaeta</taxon>
    </lineage>
</organism>